<dbReference type="Proteomes" id="UP000681722">
    <property type="component" value="Unassembled WGS sequence"/>
</dbReference>
<dbReference type="EMBL" id="CAJOBC010007836">
    <property type="protein sequence ID" value="CAF3944695.1"/>
    <property type="molecule type" value="Genomic_DNA"/>
</dbReference>
<protein>
    <recommendedName>
        <fullName evidence="1">Peptidase C14 caspase domain-containing protein</fullName>
    </recommendedName>
</protein>
<keyword evidence="4" id="KW-1185">Reference proteome</keyword>
<comment type="caution">
    <text evidence="2">The sequence shown here is derived from an EMBL/GenBank/DDBJ whole genome shotgun (WGS) entry which is preliminary data.</text>
</comment>
<dbReference type="GO" id="GO:0004197">
    <property type="term" value="F:cysteine-type endopeptidase activity"/>
    <property type="evidence" value="ECO:0007669"/>
    <property type="project" value="InterPro"/>
</dbReference>
<feature type="domain" description="Peptidase C14 caspase" evidence="1">
    <location>
        <begin position="12"/>
        <end position="88"/>
    </location>
</feature>
<evidence type="ECO:0000313" key="3">
    <source>
        <dbReference type="EMBL" id="CAF3944695.1"/>
    </source>
</evidence>
<feature type="non-terminal residue" evidence="2">
    <location>
        <position position="1"/>
    </location>
</feature>
<dbReference type="AlphaFoldDB" id="A0A814V474"/>
<proteinExistence type="predicted"/>
<dbReference type="EMBL" id="CAJNOQ010007835">
    <property type="protein sequence ID" value="CAF1180408.1"/>
    <property type="molecule type" value="Genomic_DNA"/>
</dbReference>
<reference evidence="2" key="1">
    <citation type="submission" date="2021-02" db="EMBL/GenBank/DDBJ databases">
        <authorList>
            <person name="Nowell W R."/>
        </authorList>
    </citation>
    <scope>NUCLEOTIDE SEQUENCE</scope>
</reference>
<sequence>MNTELDRREGKKRLAFLIGNAEYECERNVACSVDSVLQFSIVLNELNFGCLMLIDGNKSIIENSFTWFLQMVNDGDTVLIYYAGHGAQSL</sequence>
<accession>A0A814V474</accession>
<dbReference type="GO" id="GO:0006508">
    <property type="term" value="P:proteolysis"/>
    <property type="evidence" value="ECO:0007669"/>
    <property type="project" value="InterPro"/>
</dbReference>
<evidence type="ECO:0000313" key="4">
    <source>
        <dbReference type="Proteomes" id="UP000663829"/>
    </source>
</evidence>
<dbReference type="Pfam" id="PF00656">
    <property type="entry name" value="Peptidase_C14"/>
    <property type="match status" value="1"/>
</dbReference>
<name>A0A814V474_9BILA</name>
<dbReference type="InterPro" id="IPR011600">
    <property type="entry name" value="Pept_C14_caspase"/>
</dbReference>
<dbReference type="Gene3D" id="3.40.50.1460">
    <property type="match status" value="1"/>
</dbReference>
<dbReference type="OrthoDB" id="412369at2759"/>
<evidence type="ECO:0000259" key="1">
    <source>
        <dbReference type="Pfam" id="PF00656"/>
    </source>
</evidence>
<organism evidence="2 4">
    <name type="scientific">Didymodactylos carnosus</name>
    <dbReference type="NCBI Taxonomy" id="1234261"/>
    <lineage>
        <taxon>Eukaryota</taxon>
        <taxon>Metazoa</taxon>
        <taxon>Spiralia</taxon>
        <taxon>Gnathifera</taxon>
        <taxon>Rotifera</taxon>
        <taxon>Eurotatoria</taxon>
        <taxon>Bdelloidea</taxon>
        <taxon>Philodinida</taxon>
        <taxon>Philodinidae</taxon>
        <taxon>Didymodactylos</taxon>
    </lineage>
</organism>
<dbReference type="InterPro" id="IPR029030">
    <property type="entry name" value="Caspase-like_dom_sf"/>
</dbReference>
<dbReference type="SUPFAM" id="SSF52129">
    <property type="entry name" value="Caspase-like"/>
    <property type="match status" value="1"/>
</dbReference>
<dbReference type="Proteomes" id="UP000663829">
    <property type="component" value="Unassembled WGS sequence"/>
</dbReference>
<evidence type="ECO:0000313" key="2">
    <source>
        <dbReference type="EMBL" id="CAF1180408.1"/>
    </source>
</evidence>
<gene>
    <name evidence="2" type="ORF">GPM918_LOCUS22671</name>
    <name evidence="3" type="ORF">SRO942_LOCUS22670</name>
</gene>